<reference evidence="2 3" key="1">
    <citation type="submission" date="2021-08" db="EMBL/GenBank/DDBJ databases">
        <authorList>
            <person name="Peeters C."/>
        </authorList>
    </citation>
    <scope>NUCLEOTIDE SEQUENCE [LARGE SCALE GENOMIC DNA]</scope>
    <source>
        <strain evidence="2 3">LMG 21510</strain>
    </source>
</reference>
<sequence length="113" mass="12377">MSTLTLPMSQPREVSRRRLSLRRVVVAAPAEPTRREREQPAPSAMDTVRSAVASLPARLEALVRDSKPASNVAAADAVPLDVLMHGATTLPILHNGEVYILRKTRYGKLILTK</sequence>
<dbReference type="EMBL" id="CAJZAH010000006">
    <property type="protein sequence ID" value="CAG9181506.1"/>
    <property type="molecule type" value="Genomic_DNA"/>
</dbReference>
<dbReference type="InterPro" id="IPR019600">
    <property type="entry name" value="Hemin_uptake_protein_HemP"/>
</dbReference>
<keyword evidence="3" id="KW-1185">Reference proteome</keyword>
<evidence type="ECO:0008006" key="4">
    <source>
        <dbReference type="Google" id="ProtNLM"/>
    </source>
</evidence>
<dbReference type="Proteomes" id="UP000721236">
    <property type="component" value="Unassembled WGS sequence"/>
</dbReference>
<comment type="caution">
    <text evidence="2">The sequence shown here is derived from an EMBL/GenBank/DDBJ whole genome shotgun (WGS) entry which is preliminary data.</text>
</comment>
<evidence type="ECO:0000313" key="3">
    <source>
        <dbReference type="Proteomes" id="UP000721236"/>
    </source>
</evidence>
<dbReference type="Pfam" id="PF10636">
    <property type="entry name" value="hemP"/>
    <property type="match status" value="1"/>
</dbReference>
<name>A0ABN7Z9V7_9BURK</name>
<protein>
    <recommendedName>
        <fullName evidence="4">Hemin uptake protein HemP</fullName>
    </recommendedName>
</protein>
<accession>A0ABN7Z9V7</accession>
<proteinExistence type="predicted"/>
<dbReference type="Gene3D" id="2.10.70.10">
    <property type="entry name" value="Complement Module, domain 1"/>
    <property type="match status" value="1"/>
</dbReference>
<gene>
    <name evidence="2" type="ORF">LMG21510_04316</name>
</gene>
<organism evidence="2 3">
    <name type="scientific">Cupriavidus respiraculi</name>
    <dbReference type="NCBI Taxonomy" id="195930"/>
    <lineage>
        <taxon>Bacteria</taxon>
        <taxon>Pseudomonadati</taxon>
        <taxon>Pseudomonadota</taxon>
        <taxon>Betaproteobacteria</taxon>
        <taxon>Burkholderiales</taxon>
        <taxon>Burkholderiaceae</taxon>
        <taxon>Cupriavidus</taxon>
    </lineage>
</organism>
<evidence type="ECO:0000256" key="1">
    <source>
        <dbReference type="SAM" id="MobiDB-lite"/>
    </source>
</evidence>
<evidence type="ECO:0000313" key="2">
    <source>
        <dbReference type="EMBL" id="CAG9181506.1"/>
    </source>
</evidence>
<dbReference type="RefSeq" id="WP_224043916.1">
    <property type="nucleotide sequence ID" value="NZ_CAJZAH010000006.1"/>
</dbReference>
<feature type="region of interest" description="Disordered" evidence="1">
    <location>
        <begin position="29"/>
        <end position="48"/>
    </location>
</feature>